<sequence length="1004" mass="103325">MASLNFQKEAAALLYSVLGENASPSTFDAIGHSIETGQLSAEDYVGSLLNSAAGVQLYAGKSDLDILSSIYSATYGKAAPEGYLSGLLANANLETSVATLVNTLLNYSGFDADMLASQASYDEQLNLVLYPSYELANGAAGTSDVMALYYLAGVDPVMGTVYSVGAQINAGTTSFAQAASQFVNGRPELKSLTNDAFVKLVFSEGYGRAATSAELNSYTSFLANGGDRGQLMVNIINELRGTVGAGDKNAQQQFLHDTTPHAPGVIADLAAQEQVASIFLSIPERNVDAQGLDDWSSYLGKNGNTQLSLTAKLITSAEFQQKGAQLSGNDYIQHVYTAVHGVPATATQLAQYAKLGADKALITTAIINDLRSSTATDAVTVTQQHAFEYDIGTSLTYKTAATLSASAAGGNATGTVNTGASHVLTNAETAVLVNAVLNADAATTVNLKFADHLANLTINGNKAATVNLSDNGVNPGVDITVNNGNVTLNASSGNDDVQVTSAANIAAGIAKFNLGAGNDSLKWGGNATNGYNVVSSNVRANGGEGVDTISANFITKQLTTTSSSFLCWTTTKSTISTNAGQFTSFEKIDLGGYIGGTSATLNGKAVSVNSGHQFDYGVINGKATANEIGNVDCLYNVSPSSTLGKQGFVLSGFADNVHVINVSGGSVAQLEVTGDATANSSVDFTFLQDATNKFDINFTAVSDADVNAGTIKLASSSSNGCWTPGTALSTVNVNSGGVGDFSNILKLAGSNSQVTKVNIAGDHQLELQLGAGYSNVRTIDASANTHGVDITSSVGGTGEGCVLNLLDLLPFNSITKPLAGLFGFKNDELKIIGTNQADTFSVVGNTSVTGGAGADTFKLVSSTANAAVTIKDFNTHEDTLVDVKSGLALSDSDSGTRVADYGYSSNDVIKGILGSALTCVVSAKVDFFKMVLGIQKESLSHVGVVGTSAGSYVIVDQNGNGSFDNHDTISFLQGVSHNDAAQMYYASSVTTNGVQQQSGELAFA</sequence>
<evidence type="ECO:0000313" key="2">
    <source>
        <dbReference type="Proteomes" id="UP001056873"/>
    </source>
</evidence>
<dbReference type="GeneID" id="75021481"/>
<accession>A0ABY5CWG5</accession>
<gene>
    <name evidence="1" type="ORF">KFQ06_05785</name>
</gene>
<dbReference type="Proteomes" id="UP001056873">
    <property type="component" value="Chromosome"/>
</dbReference>
<protein>
    <submittedName>
        <fullName evidence="1">DUF4214 domain-containing protein</fullName>
    </submittedName>
</protein>
<keyword evidence="2" id="KW-1185">Reference proteome</keyword>
<organism evidence="1 2">
    <name type="scientific">Serratia entomophila</name>
    <dbReference type="NCBI Taxonomy" id="42906"/>
    <lineage>
        <taxon>Bacteria</taxon>
        <taxon>Pseudomonadati</taxon>
        <taxon>Pseudomonadota</taxon>
        <taxon>Gammaproteobacteria</taxon>
        <taxon>Enterobacterales</taxon>
        <taxon>Yersiniaceae</taxon>
        <taxon>Serratia</taxon>
    </lineage>
</organism>
<evidence type="ECO:0000313" key="1">
    <source>
        <dbReference type="EMBL" id="USV02032.1"/>
    </source>
</evidence>
<name>A0ABY5CWG5_9GAMM</name>
<dbReference type="EMBL" id="CP074347">
    <property type="protein sequence ID" value="USV02032.1"/>
    <property type="molecule type" value="Genomic_DNA"/>
</dbReference>
<proteinExistence type="predicted"/>
<dbReference type="RefSeq" id="WP_234589708.1">
    <property type="nucleotide sequence ID" value="NZ_CAMIPG010000005.1"/>
</dbReference>
<reference evidence="1" key="1">
    <citation type="journal article" date="2022" name="BMC Genomics">
        <title>Genome sequence of the entomopathogenic Serratia entomophila isolate 626 and characterisation of the species specific itaconate degradation pathway.</title>
        <authorList>
            <person name="Vaughan A.L."/>
            <person name="Altermann E."/>
            <person name="Glare T.R."/>
            <person name="Hurst M.R.H."/>
        </authorList>
    </citation>
    <scope>NUCLEOTIDE SEQUENCE</scope>
    <source>
        <strain evidence="1">626</strain>
    </source>
</reference>